<dbReference type="PRINTS" id="PR00039">
    <property type="entry name" value="HTHLYSR"/>
</dbReference>
<evidence type="ECO:0000259" key="5">
    <source>
        <dbReference type="PROSITE" id="PS50931"/>
    </source>
</evidence>
<accession>A0A4V1LTA5</accession>
<comment type="similarity">
    <text evidence="1">Belongs to the LysR transcriptional regulatory family.</text>
</comment>
<proteinExistence type="inferred from homology"/>
<dbReference type="InterPro" id="IPR005119">
    <property type="entry name" value="LysR_subst-bd"/>
</dbReference>
<dbReference type="GO" id="GO:0006351">
    <property type="term" value="P:DNA-templated transcription"/>
    <property type="evidence" value="ECO:0007669"/>
    <property type="project" value="TreeGrafter"/>
</dbReference>
<dbReference type="SUPFAM" id="SSF53850">
    <property type="entry name" value="Periplasmic binding protein-like II"/>
    <property type="match status" value="1"/>
</dbReference>
<dbReference type="RefSeq" id="WP_129120987.1">
    <property type="nucleotide sequence ID" value="NZ_PEIB01000002.1"/>
</dbReference>
<dbReference type="InterPro" id="IPR036390">
    <property type="entry name" value="WH_DNA-bd_sf"/>
</dbReference>
<dbReference type="InterPro" id="IPR000847">
    <property type="entry name" value="LysR_HTH_N"/>
</dbReference>
<dbReference type="FunFam" id="1.10.10.10:FF:000001">
    <property type="entry name" value="LysR family transcriptional regulator"/>
    <property type="match status" value="1"/>
</dbReference>
<dbReference type="Gene3D" id="3.40.190.290">
    <property type="match status" value="1"/>
</dbReference>
<sequence>MATLDEVQQLAVFTILAKERHFTRAADKLGISKSQVSKQISALEKRLGLELVIRNTRSVSLTKLGIEYASSGTKMLNHFYAAEAKVSNVTAYPADIELWLEDSIDLRVVTKLTTLFRNFYPLVQFTISRTNSINASSTQSGLLFYTATQRRNGKAIALKEQGYKMVASAEFVNRNGKPKTPTELSQFTFIARERDDVTSNSLKLRNKESEEVTTVFTEGYRFQSLRDIRDAVSQNMGIAVLPEHLISEKMASGEFQSILTGWTPAASESIYLEYRAIREINTVEQQFLDTAEYGT</sequence>
<name>A0A4V1LTA5_9GAMM</name>
<dbReference type="GO" id="GO:0003700">
    <property type="term" value="F:DNA-binding transcription factor activity"/>
    <property type="evidence" value="ECO:0007669"/>
    <property type="project" value="InterPro"/>
</dbReference>
<keyword evidence="4" id="KW-0804">Transcription</keyword>
<dbReference type="GO" id="GO:0043565">
    <property type="term" value="F:sequence-specific DNA binding"/>
    <property type="evidence" value="ECO:0007669"/>
    <property type="project" value="TreeGrafter"/>
</dbReference>
<dbReference type="EMBL" id="PEIB01000002">
    <property type="protein sequence ID" value="RXJ74518.1"/>
    <property type="molecule type" value="Genomic_DNA"/>
</dbReference>
<dbReference type="InterPro" id="IPR036388">
    <property type="entry name" value="WH-like_DNA-bd_sf"/>
</dbReference>
<evidence type="ECO:0000256" key="1">
    <source>
        <dbReference type="ARBA" id="ARBA00009437"/>
    </source>
</evidence>
<gene>
    <name evidence="6" type="ORF">CS022_02780</name>
</gene>
<dbReference type="PANTHER" id="PTHR30537:SF5">
    <property type="entry name" value="HTH-TYPE TRANSCRIPTIONAL ACTIVATOR TTDR-RELATED"/>
    <property type="match status" value="1"/>
</dbReference>
<comment type="caution">
    <text evidence="6">The sequence shown here is derived from an EMBL/GenBank/DDBJ whole genome shotgun (WGS) entry which is preliminary data.</text>
</comment>
<dbReference type="OrthoDB" id="9786526at2"/>
<dbReference type="Pfam" id="PF00126">
    <property type="entry name" value="HTH_1"/>
    <property type="match status" value="1"/>
</dbReference>
<keyword evidence="7" id="KW-1185">Reference proteome</keyword>
<evidence type="ECO:0000256" key="3">
    <source>
        <dbReference type="ARBA" id="ARBA00023125"/>
    </source>
</evidence>
<keyword evidence="3" id="KW-0238">DNA-binding</keyword>
<reference evidence="6 7" key="1">
    <citation type="submission" date="2017-10" db="EMBL/GenBank/DDBJ databases">
        <title>Nyctiphanis sp. nov., isolated from the stomach of the euphausiid Nyctiphanes simplex (Hansen, 1911) in the Gulf of California.</title>
        <authorList>
            <person name="Gomez-Gil B."/>
            <person name="Aguilar-Mendez M."/>
            <person name="Lopez-Cortes A."/>
            <person name="Gomez-Gutierrez J."/>
            <person name="Roque A."/>
            <person name="Lang E."/>
            <person name="Gonzalez-Castillo A."/>
        </authorList>
    </citation>
    <scope>NUCLEOTIDE SEQUENCE [LARGE SCALE GENOMIC DNA]</scope>
    <source>
        <strain evidence="6 7">CAIM 600</strain>
    </source>
</reference>
<feature type="domain" description="HTH lysR-type" evidence="5">
    <location>
        <begin position="5"/>
        <end position="62"/>
    </location>
</feature>
<dbReference type="Gene3D" id="1.10.10.10">
    <property type="entry name" value="Winged helix-like DNA-binding domain superfamily/Winged helix DNA-binding domain"/>
    <property type="match status" value="1"/>
</dbReference>
<evidence type="ECO:0000313" key="7">
    <source>
        <dbReference type="Proteomes" id="UP000290287"/>
    </source>
</evidence>
<dbReference type="PANTHER" id="PTHR30537">
    <property type="entry name" value="HTH-TYPE TRANSCRIPTIONAL REGULATOR"/>
    <property type="match status" value="1"/>
</dbReference>
<dbReference type="AlphaFoldDB" id="A0A4V1LTA5"/>
<dbReference type="PROSITE" id="PS50931">
    <property type="entry name" value="HTH_LYSR"/>
    <property type="match status" value="1"/>
</dbReference>
<evidence type="ECO:0000313" key="6">
    <source>
        <dbReference type="EMBL" id="RXJ74518.1"/>
    </source>
</evidence>
<protein>
    <recommendedName>
        <fullName evidence="5">HTH lysR-type domain-containing protein</fullName>
    </recommendedName>
</protein>
<dbReference type="SUPFAM" id="SSF46785">
    <property type="entry name" value="Winged helix' DNA-binding domain"/>
    <property type="match status" value="1"/>
</dbReference>
<dbReference type="InterPro" id="IPR058163">
    <property type="entry name" value="LysR-type_TF_proteobact-type"/>
</dbReference>
<evidence type="ECO:0000256" key="2">
    <source>
        <dbReference type="ARBA" id="ARBA00023015"/>
    </source>
</evidence>
<keyword evidence="2" id="KW-0805">Transcription regulation</keyword>
<dbReference type="Pfam" id="PF03466">
    <property type="entry name" value="LysR_substrate"/>
    <property type="match status" value="1"/>
</dbReference>
<dbReference type="Proteomes" id="UP000290287">
    <property type="component" value="Unassembled WGS sequence"/>
</dbReference>
<evidence type="ECO:0000256" key="4">
    <source>
        <dbReference type="ARBA" id="ARBA00023163"/>
    </source>
</evidence>
<organism evidence="6 7">
    <name type="scientific">Veronia nyctiphanis</name>
    <dbReference type="NCBI Taxonomy" id="1278244"/>
    <lineage>
        <taxon>Bacteria</taxon>
        <taxon>Pseudomonadati</taxon>
        <taxon>Pseudomonadota</taxon>
        <taxon>Gammaproteobacteria</taxon>
        <taxon>Vibrionales</taxon>
        <taxon>Vibrionaceae</taxon>
        <taxon>Veronia</taxon>
    </lineage>
</organism>